<evidence type="ECO:0000313" key="4">
    <source>
        <dbReference type="Proteomes" id="UP001597302"/>
    </source>
</evidence>
<keyword evidence="1" id="KW-0489">Methyltransferase</keyword>
<dbReference type="PANTHER" id="PTHR40048:SF1">
    <property type="entry name" value="RHAMNOSYL O-METHYLTRANSFERASE"/>
    <property type="match status" value="1"/>
</dbReference>
<dbReference type="InterPro" id="IPR007072">
    <property type="entry name" value="RNMT_CmcI"/>
</dbReference>
<dbReference type="SUPFAM" id="SSF53335">
    <property type="entry name" value="S-adenosyl-L-methionine-dependent methyltransferases"/>
    <property type="match status" value="1"/>
</dbReference>
<dbReference type="Gene3D" id="3.40.50.150">
    <property type="entry name" value="Vaccinia Virus protein VP39"/>
    <property type="match status" value="1"/>
</dbReference>
<name>A0ABW4E148_9RHOB</name>
<organism evidence="3 4">
    <name type="scientific">Paracoccus nototheniae</name>
    <dbReference type="NCBI Taxonomy" id="2489002"/>
    <lineage>
        <taxon>Bacteria</taxon>
        <taxon>Pseudomonadati</taxon>
        <taxon>Pseudomonadota</taxon>
        <taxon>Alphaproteobacteria</taxon>
        <taxon>Rhodobacterales</taxon>
        <taxon>Paracoccaceae</taxon>
        <taxon>Paracoccus</taxon>
    </lineage>
</organism>
<sequence length="257" mass="28332">MADFQAEMADRLRAAPGNGPLTASARAFMQQSVSARYSYNYCWMGRPIIQYPQDVMALQELVWQVRPDIIVETGIAHGGSLMLSASLLAMLDLCDAANAGCSLDPARPDRRVIGIDIDIRPDNRAQIEAHPLRHRITMIEGSSIDPQVVDQVRDQITPDRRVLVCLDSNHTHDHVLAELRAYAPMVSRDSYCIVFDTIVEALPQDLAFDRPWGPGNSPATAVRAWLPDNSDFQIDGSVDAKLLVSVVPGGFLRRISG</sequence>
<proteinExistence type="predicted"/>
<reference evidence="4" key="1">
    <citation type="journal article" date="2019" name="Int. J. Syst. Evol. Microbiol.">
        <title>The Global Catalogue of Microorganisms (GCM) 10K type strain sequencing project: providing services to taxonomists for standard genome sequencing and annotation.</title>
        <authorList>
            <consortium name="The Broad Institute Genomics Platform"/>
            <consortium name="The Broad Institute Genome Sequencing Center for Infectious Disease"/>
            <person name="Wu L."/>
            <person name="Ma J."/>
        </authorList>
    </citation>
    <scope>NUCLEOTIDE SEQUENCE [LARGE SCALE GENOMIC DNA]</scope>
    <source>
        <strain evidence="4">CCM 8875</strain>
    </source>
</reference>
<dbReference type="InterPro" id="IPR029063">
    <property type="entry name" value="SAM-dependent_MTases_sf"/>
</dbReference>
<keyword evidence="4" id="KW-1185">Reference proteome</keyword>
<accession>A0ABW4E148</accession>
<protein>
    <submittedName>
        <fullName evidence="3">Cephalosporin hydroxylase family protein</fullName>
    </submittedName>
</protein>
<evidence type="ECO:0000313" key="3">
    <source>
        <dbReference type="EMBL" id="MFD1482708.1"/>
    </source>
</evidence>
<comment type="caution">
    <text evidence="3">The sequence shown here is derived from an EMBL/GenBank/DDBJ whole genome shotgun (WGS) entry which is preliminary data.</text>
</comment>
<dbReference type="PANTHER" id="PTHR40048">
    <property type="entry name" value="RHAMNOSYL O-METHYLTRANSFERASE"/>
    <property type="match status" value="1"/>
</dbReference>
<dbReference type="EMBL" id="JBHTOQ010000035">
    <property type="protein sequence ID" value="MFD1482708.1"/>
    <property type="molecule type" value="Genomic_DNA"/>
</dbReference>
<evidence type="ECO:0000256" key="1">
    <source>
        <dbReference type="ARBA" id="ARBA00022603"/>
    </source>
</evidence>
<gene>
    <name evidence="3" type="ORF">ACFQ5P_15540</name>
</gene>
<evidence type="ECO:0000256" key="2">
    <source>
        <dbReference type="ARBA" id="ARBA00022679"/>
    </source>
</evidence>
<keyword evidence="2" id="KW-0808">Transferase</keyword>
<dbReference type="Proteomes" id="UP001597302">
    <property type="component" value="Unassembled WGS sequence"/>
</dbReference>
<dbReference type="RefSeq" id="WP_131576993.1">
    <property type="nucleotide sequence ID" value="NZ_CBCSAJ010000063.1"/>
</dbReference>
<dbReference type="Pfam" id="PF04989">
    <property type="entry name" value="RMNT_CmcI"/>
    <property type="match status" value="1"/>
</dbReference>